<dbReference type="Gene3D" id="2.60.40.1460">
    <property type="entry name" value="Integrin domains. Chain A, domain 2"/>
    <property type="match status" value="1"/>
</dbReference>
<keyword evidence="16" id="KW-1185">Reference proteome</keyword>
<dbReference type="Gene3D" id="1.20.5.930">
    <property type="entry name" value="Bicelle-embedded integrin alpha(iib) transmembrane segment"/>
    <property type="match status" value="1"/>
</dbReference>
<name>A0A9P0SKJ7_PIEBR</name>
<organism evidence="15 16">
    <name type="scientific">Pieris brassicae</name>
    <name type="common">White butterfly</name>
    <name type="synonym">Large white butterfly</name>
    <dbReference type="NCBI Taxonomy" id="7116"/>
    <lineage>
        <taxon>Eukaryota</taxon>
        <taxon>Metazoa</taxon>
        <taxon>Ecdysozoa</taxon>
        <taxon>Arthropoda</taxon>
        <taxon>Hexapoda</taxon>
        <taxon>Insecta</taxon>
        <taxon>Pterygota</taxon>
        <taxon>Neoptera</taxon>
        <taxon>Endopterygota</taxon>
        <taxon>Lepidoptera</taxon>
        <taxon>Glossata</taxon>
        <taxon>Ditrysia</taxon>
        <taxon>Papilionoidea</taxon>
        <taxon>Pieridae</taxon>
        <taxon>Pierinae</taxon>
        <taxon>Pieris</taxon>
    </lineage>
</organism>
<evidence type="ECO:0000313" key="15">
    <source>
        <dbReference type="EMBL" id="CAH3873196.1"/>
    </source>
</evidence>
<dbReference type="AlphaFoldDB" id="A0A9P0SKJ7"/>
<keyword evidence="9 13" id="KW-0472">Membrane</keyword>
<reference evidence="15" key="1">
    <citation type="submission" date="2022-05" db="EMBL/GenBank/DDBJ databases">
        <authorList>
            <person name="Okamura Y."/>
        </authorList>
    </citation>
    <scope>NUCLEOTIDE SEQUENCE</scope>
</reference>
<evidence type="ECO:0000256" key="12">
    <source>
        <dbReference type="PROSITE-ProRule" id="PRU00803"/>
    </source>
</evidence>
<dbReference type="InterPro" id="IPR028994">
    <property type="entry name" value="Integrin_alpha_N"/>
</dbReference>
<evidence type="ECO:0000256" key="11">
    <source>
        <dbReference type="ARBA" id="ARBA00023180"/>
    </source>
</evidence>
<evidence type="ECO:0000313" key="16">
    <source>
        <dbReference type="Proteomes" id="UP001152562"/>
    </source>
</evidence>
<evidence type="ECO:0000256" key="10">
    <source>
        <dbReference type="ARBA" id="ARBA00023170"/>
    </source>
</evidence>
<feature type="signal peptide" evidence="13">
    <location>
        <begin position="1"/>
        <end position="21"/>
    </location>
</feature>
<protein>
    <recommendedName>
        <fullName evidence="14">Integrin alpha second immunoglobulin-like domain-containing protein</fullName>
    </recommendedName>
</protein>
<evidence type="ECO:0000256" key="9">
    <source>
        <dbReference type="ARBA" id="ARBA00023136"/>
    </source>
</evidence>
<evidence type="ECO:0000256" key="3">
    <source>
        <dbReference type="ARBA" id="ARBA00022692"/>
    </source>
</evidence>
<dbReference type="InterPro" id="IPR000413">
    <property type="entry name" value="Integrin_alpha"/>
</dbReference>
<evidence type="ECO:0000256" key="4">
    <source>
        <dbReference type="ARBA" id="ARBA00022729"/>
    </source>
</evidence>
<sequence length="950" mass="105404">MFKYLFLLFVCVECVFHIKSGVTFKPYRDDNVQPADFFGYSVVLNKSEIFIGAPKAYSIHNPTNSTGLVYKCKLQLNVKNATCKSFGLANEDPDLIFRRFSVYSDFFKNDMWFGSTIAVVPGGKFLMCAPRYSTPYKNTHLLMNGGCYVQGQKRGNTLLPLKEMNRQAFMTDGSRQEFGEYGTHLNFYAYGQAGMSVKVTENNTVIIGAPGLLQWTGGIIEYKFYPDTVPTSSLFFSKQPVTNPYYTKELGPDDYLGYSVESGVFEANGKTLYIAGAPRSKSGFGQVLIFEPSFKELDPIEIKAKLVGDQLGSYFGATLCCTDINSDGVTDLLVGAPNYVHKNDTITYDQGAVFVYLTQQRFQDSFTLKAVGFVRGSSESGAHFGLTIADLGDVDGDGYSDVAIGAPWEDNGSGAVYIYRGSKTGLNSKYIQRIQVAGAKTFGGSISKGVDIDNNNCNDLAVGAYKSNTAYVFRCIPTVHVEVSIIVPDAMNLQPNATNFTAQFCIKSTEKIMWSHVKLDLKATVEVDSEGNRAMLDGDPVYSVSIKPGNEMCEEQIVKVHPTADLSNPISMKFNLAPSETFQDSKSFPSHAARLSDDSILSTSFDIQLTRDCGDDLICRPLLHMTLESLDSPYIPGTNHRLGLKINIMNKEEASYGASIHLTVPSSPKRLPSVCSLDNYNVTCRLPSPFYRGESVEWEIEVEYTQTEDNNKEIPIEVELHVPFYRGTDMEKVVKQLTIFVTPKASFSISGKPLPNATISVSRDKFNDRDRIHFVHNFEVINLGPSDCFNLSAQLLIPDKVNISNKIKGCSEGPVIECSWSIPAKVSLPVLVPLYIDLDRFGIFLEENPIYNITTSLMLVDEINRMLNITTTLSLEPSQPMWPVIVGCIAGILLLAVIVFVMYKYGFFSRQRREDLKRLQEQCQSEPSTSMPDINFAAEESTAELLSDSE</sequence>
<feature type="repeat" description="FG-GAP" evidence="12">
    <location>
        <begin position="370"/>
        <end position="428"/>
    </location>
</feature>
<keyword evidence="7 13" id="KW-1133">Transmembrane helix</keyword>
<keyword evidence="11" id="KW-0325">Glycoprotein</keyword>
<dbReference type="InterPro" id="IPR048285">
    <property type="entry name" value="Integrin_alpha_Ig-like_2"/>
</dbReference>
<dbReference type="PANTHER" id="PTHR23220:SF83">
    <property type="entry name" value="INTEGRIN ALPHA-PS3-RELATED"/>
    <property type="match status" value="1"/>
</dbReference>
<dbReference type="InterPro" id="IPR018184">
    <property type="entry name" value="Integrin_alpha_C_CS"/>
</dbReference>
<keyword evidence="5" id="KW-0677">Repeat</keyword>
<dbReference type="SUPFAM" id="SSF69318">
    <property type="entry name" value="Integrin alpha N-terminal domain"/>
    <property type="match status" value="1"/>
</dbReference>
<evidence type="ECO:0000256" key="7">
    <source>
        <dbReference type="ARBA" id="ARBA00022989"/>
    </source>
</evidence>
<dbReference type="PROSITE" id="PS51470">
    <property type="entry name" value="FG_GAP"/>
    <property type="match status" value="3"/>
</dbReference>
<keyword evidence="6 13" id="KW-0130">Cell adhesion</keyword>
<dbReference type="GO" id="GO:0007229">
    <property type="term" value="P:integrin-mediated signaling pathway"/>
    <property type="evidence" value="ECO:0007669"/>
    <property type="project" value="UniProtKB-KW"/>
</dbReference>
<dbReference type="GO" id="GO:0007157">
    <property type="term" value="P:heterophilic cell-cell adhesion via plasma membrane cell adhesion molecules"/>
    <property type="evidence" value="ECO:0007669"/>
    <property type="project" value="UniProtKB-ARBA"/>
</dbReference>
<evidence type="ECO:0000256" key="13">
    <source>
        <dbReference type="RuleBase" id="RU003762"/>
    </source>
</evidence>
<evidence type="ECO:0000256" key="1">
    <source>
        <dbReference type="ARBA" id="ARBA00004479"/>
    </source>
</evidence>
<dbReference type="InterPro" id="IPR013517">
    <property type="entry name" value="FG-GAP"/>
</dbReference>
<dbReference type="EMBL" id="CALOZG010000001">
    <property type="protein sequence ID" value="CAH3873196.1"/>
    <property type="molecule type" value="Genomic_DNA"/>
</dbReference>
<proteinExistence type="inferred from homology"/>
<evidence type="ECO:0000259" key="14">
    <source>
        <dbReference type="Pfam" id="PF20805"/>
    </source>
</evidence>
<feature type="chain" id="PRO_5040532549" description="Integrin alpha second immunoglobulin-like domain-containing protein" evidence="13">
    <location>
        <begin position="22"/>
        <end position="950"/>
    </location>
</feature>
<dbReference type="Gene3D" id="2.60.40.1510">
    <property type="entry name" value="ntegrin, alpha v. Chain A, domain 3"/>
    <property type="match status" value="1"/>
</dbReference>
<evidence type="ECO:0000256" key="8">
    <source>
        <dbReference type="ARBA" id="ARBA00023037"/>
    </source>
</evidence>
<keyword evidence="4 13" id="KW-0732">Signal</keyword>
<feature type="domain" description="Integrin alpha second immunoglobulin-like" evidence="14">
    <location>
        <begin position="613"/>
        <end position="721"/>
    </location>
</feature>
<dbReference type="SMART" id="SM00191">
    <property type="entry name" value="Int_alpha"/>
    <property type="match status" value="6"/>
</dbReference>
<keyword evidence="3 13" id="KW-0812">Transmembrane</keyword>
<dbReference type="PRINTS" id="PR01185">
    <property type="entry name" value="INTEGRINA"/>
</dbReference>
<dbReference type="GO" id="GO:0033627">
    <property type="term" value="P:cell adhesion mediated by integrin"/>
    <property type="evidence" value="ECO:0007669"/>
    <property type="project" value="TreeGrafter"/>
</dbReference>
<dbReference type="PANTHER" id="PTHR23220">
    <property type="entry name" value="INTEGRIN ALPHA"/>
    <property type="match status" value="1"/>
</dbReference>
<dbReference type="Proteomes" id="UP001152562">
    <property type="component" value="Unassembled WGS sequence"/>
</dbReference>
<keyword evidence="10 13" id="KW-0675">Receptor</keyword>
<evidence type="ECO:0000256" key="2">
    <source>
        <dbReference type="ARBA" id="ARBA00008054"/>
    </source>
</evidence>
<keyword evidence="8 13" id="KW-0401">Integrin</keyword>
<feature type="repeat" description="FG-GAP" evidence="12">
    <location>
        <begin position="301"/>
        <end position="365"/>
    </location>
</feature>
<dbReference type="PROSITE" id="PS00242">
    <property type="entry name" value="INTEGRIN_ALPHA"/>
    <property type="match status" value="1"/>
</dbReference>
<evidence type="ECO:0000256" key="5">
    <source>
        <dbReference type="ARBA" id="ARBA00022737"/>
    </source>
</evidence>
<dbReference type="InterPro" id="IPR013519">
    <property type="entry name" value="Int_alpha_beta-p"/>
</dbReference>
<dbReference type="Pfam" id="PF01839">
    <property type="entry name" value="FG-GAP"/>
    <property type="match status" value="2"/>
</dbReference>
<comment type="caution">
    <text evidence="15">The sequence shown here is derived from an EMBL/GenBank/DDBJ whole genome shotgun (WGS) entry which is preliminary data.</text>
</comment>
<accession>A0A9P0SKJ7</accession>
<evidence type="ECO:0000256" key="6">
    <source>
        <dbReference type="ARBA" id="ARBA00022889"/>
    </source>
</evidence>
<dbReference type="Pfam" id="PF20805">
    <property type="entry name" value="Integrin_A_Ig_2"/>
    <property type="match status" value="1"/>
</dbReference>
<comment type="similarity">
    <text evidence="2 13">Belongs to the integrin alpha chain family.</text>
</comment>
<dbReference type="GO" id="GO:0009897">
    <property type="term" value="C:external side of plasma membrane"/>
    <property type="evidence" value="ECO:0007669"/>
    <property type="project" value="TreeGrafter"/>
</dbReference>
<dbReference type="GO" id="GO:0005178">
    <property type="term" value="F:integrin binding"/>
    <property type="evidence" value="ECO:0007669"/>
    <property type="project" value="TreeGrafter"/>
</dbReference>
<dbReference type="Gene3D" id="2.130.10.130">
    <property type="entry name" value="Integrin alpha, N-terminal"/>
    <property type="match status" value="1"/>
</dbReference>
<comment type="subcellular location">
    <subcellularLocation>
        <location evidence="1 13">Membrane</location>
        <topology evidence="1 13">Single-pass type I membrane protein</topology>
    </subcellularLocation>
</comment>
<dbReference type="GO" id="GO:0007160">
    <property type="term" value="P:cell-matrix adhesion"/>
    <property type="evidence" value="ECO:0007669"/>
    <property type="project" value="TreeGrafter"/>
</dbReference>
<dbReference type="GO" id="GO:0008305">
    <property type="term" value="C:integrin complex"/>
    <property type="evidence" value="ECO:0007669"/>
    <property type="project" value="InterPro"/>
</dbReference>
<feature type="repeat" description="FG-GAP" evidence="12">
    <location>
        <begin position="99"/>
        <end position="159"/>
    </location>
</feature>
<dbReference type="InterPro" id="IPR032695">
    <property type="entry name" value="Integrin_dom_sf"/>
</dbReference>
<feature type="transmembrane region" description="Helical" evidence="13">
    <location>
        <begin position="881"/>
        <end position="903"/>
    </location>
</feature>
<gene>
    <name evidence="15" type="ORF">PIBRA_LOCUS582</name>
</gene>
<dbReference type="SUPFAM" id="SSF69179">
    <property type="entry name" value="Integrin domains"/>
    <property type="match status" value="2"/>
</dbReference>